<comment type="caution">
    <text evidence="1">The sequence shown here is derived from an EMBL/GenBank/DDBJ whole genome shotgun (WGS) entry which is preliminary data.</text>
</comment>
<evidence type="ECO:0000313" key="1">
    <source>
        <dbReference type="EMBL" id="GIJ92697.1"/>
    </source>
</evidence>
<reference evidence="1 2" key="1">
    <citation type="submission" date="2018-10" db="EMBL/GenBank/DDBJ databases">
        <title>Pan-genome distribution and transcriptional activeness of fungal secondary metabolism genes in Aspergillus section Fumigati.</title>
        <authorList>
            <person name="Takahashi H."/>
            <person name="Umemura M."/>
            <person name="Ninomiya A."/>
            <person name="Kusuya Y."/>
            <person name="Urayama S."/>
            <person name="Shimizu M."/>
            <person name="Watanabe A."/>
            <person name="Kamei K."/>
            <person name="Yaguchi T."/>
            <person name="Hagiwara D."/>
        </authorList>
    </citation>
    <scope>NUCLEOTIDE SEQUENCE [LARGE SCALE GENOMIC DNA]</scope>
    <source>
        <strain evidence="1 2">IFM 55266</strain>
    </source>
</reference>
<sequence length="174" mass="19728">MAQSTGSGLALSRKWNPSDTHLKAGGADAGWVLAALLGDGRVHAVAAPPFGQKATAYVSLVTSSVRQHFADLEQRREQQRLKQLHLRRTEDLNSIPFWVLSDIIYGELPEAMNEELVELINLRNEIWGHTFKGGWSLFSIHKLCSPTLRKKLHEFERRWEAFNACFTVGSWCIW</sequence>
<organism evidence="1 2">
    <name type="scientific">Aspergillus pseudoviridinutans</name>
    <dbReference type="NCBI Taxonomy" id="1517512"/>
    <lineage>
        <taxon>Eukaryota</taxon>
        <taxon>Fungi</taxon>
        <taxon>Dikarya</taxon>
        <taxon>Ascomycota</taxon>
        <taxon>Pezizomycotina</taxon>
        <taxon>Eurotiomycetes</taxon>
        <taxon>Eurotiomycetidae</taxon>
        <taxon>Eurotiales</taxon>
        <taxon>Aspergillaceae</taxon>
        <taxon>Aspergillus</taxon>
        <taxon>Aspergillus subgen. Fumigati</taxon>
    </lineage>
</organism>
<accession>A0A9P3BKC2</accession>
<dbReference type="GeneID" id="67000587"/>
<dbReference type="EMBL" id="BHVY01000010">
    <property type="protein sequence ID" value="GIJ92697.1"/>
    <property type="molecule type" value="Genomic_DNA"/>
</dbReference>
<proteinExistence type="predicted"/>
<protein>
    <submittedName>
        <fullName evidence="1">Uncharacterized protein</fullName>
    </submittedName>
</protein>
<name>A0A9P3BKC2_9EURO</name>
<dbReference type="RefSeq" id="XP_043163443.1">
    <property type="nucleotide sequence ID" value="XM_043307508.1"/>
</dbReference>
<evidence type="ECO:0000313" key="2">
    <source>
        <dbReference type="Proteomes" id="UP001043456"/>
    </source>
</evidence>
<dbReference type="Proteomes" id="UP001043456">
    <property type="component" value="Unassembled WGS sequence"/>
</dbReference>
<dbReference type="AlphaFoldDB" id="A0A9P3BKC2"/>
<keyword evidence="2" id="KW-1185">Reference proteome</keyword>
<gene>
    <name evidence="1" type="ORF">Asppvi_001975</name>
</gene>